<evidence type="ECO:0000313" key="10">
    <source>
        <dbReference type="Proteomes" id="UP000703661"/>
    </source>
</evidence>
<accession>A0A9P6MYE5</accession>
<organism evidence="9 10">
    <name type="scientific">Entomortierella chlamydospora</name>
    <dbReference type="NCBI Taxonomy" id="101097"/>
    <lineage>
        <taxon>Eukaryota</taxon>
        <taxon>Fungi</taxon>
        <taxon>Fungi incertae sedis</taxon>
        <taxon>Mucoromycota</taxon>
        <taxon>Mortierellomycotina</taxon>
        <taxon>Mortierellomycetes</taxon>
        <taxon>Mortierellales</taxon>
        <taxon>Mortierellaceae</taxon>
        <taxon>Entomortierella</taxon>
    </lineage>
</organism>
<evidence type="ECO:0000256" key="6">
    <source>
        <dbReference type="ARBA" id="ARBA00023136"/>
    </source>
</evidence>
<feature type="transmembrane region" description="Helical" evidence="7">
    <location>
        <begin position="201"/>
        <end position="219"/>
    </location>
</feature>
<feature type="transmembrane region" description="Helical" evidence="7">
    <location>
        <begin position="291"/>
        <end position="314"/>
    </location>
</feature>
<feature type="transmembrane region" description="Helical" evidence="7">
    <location>
        <begin position="320"/>
        <end position="337"/>
    </location>
</feature>
<keyword evidence="7" id="KW-0256">Endoplasmic reticulum</keyword>
<evidence type="ECO:0000313" key="9">
    <source>
        <dbReference type="EMBL" id="KAG0018439.1"/>
    </source>
</evidence>
<evidence type="ECO:0000256" key="3">
    <source>
        <dbReference type="ARBA" id="ARBA00022692"/>
    </source>
</evidence>
<dbReference type="GO" id="GO:0006506">
    <property type="term" value="P:GPI anchor biosynthetic process"/>
    <property type="evidence" value="ECO:0007669"/>
    <property type="project" value="UniProtKB-KW"/>
</dbReference>
<dbReference type="AlphaFoldDB" id="A0A9P6MYE5"/>
<feature type="region of interest" description="Disordered" evidence="8">
    <location>
        <begin position="1"/>
        <end position="23"/>
    </location>
</feature>
<comment type="caution">
    <text evidence="9">The sequence shown here is derived from an EMBL/GenBank/DDBJ whole genome shotgun (WGS) entry which is preliminary data.</text>
</comment>
<dbReference type="GO" id="GO:0016788">
    <property type="term" value="F:hydrolase activity, acting on ester bonds"/>
    <property type="evidence" value="ECO:0007669"/>
    <property type="project" value="TreeGrafter"/>
</dbReference>
<keyword evidence="3 7" id="KW-0812">Transmembrane</keyword>
<evidence type="ECO:0000256" key="7">
    <source>
        <dbReference type="RuleBase" id="RU365066"/>
    </source>
</evidence>
<dbReference type="PANTHER" id="PTHR13148">
    <property type="entry name" value="PER1-RELATED"/>
    <property type="match status" value="1"/>
</dbReference>
<evidence type="ECO:0000256" key="5">
    <source>
        <dbReference type="ARBA" id="ARBA00022989"/>
    </source>
</evidence>
<dbReference type="EMBL" id="JAAAID010000362">
    <property type="protein sequence ID" value="KAG0018439.1"/>
    <property type="molecule type" value="Genomic_DNA"/>
</dbReference>
<feature type="transmembrane region" description="Helical" evidence="7">
    <location>
        <begin position="259"/>
        <end position="279"/>
    </location>
</feature>
<name>A0A9P6MYE5_9FUNG</name>
<keyword evidence="4" id="KW-0732">Signal</keyword>
<gene>
    <name evidence="9" type="ORF">BGZ80_007164</name>
</gene>
<dbReference type="PANTHER" id="PTHR13148:SF0">
    <property type="entry name" value="POST-GPI ATTACHMENT TO PROTEINS FACTOR 3"/>
    <property type="match status" value="1"/>
</dbReference>
<evidence type="ECO:0000256" key="2">
    <source>
        <dbReference type="ARBA" id="ARBA00022502"/>
    </source>
</evidence>
<evidence type="ECO:0000256" key="1">
    <source>
        <dbReference type="ARBA" id="ARBA00004127"/>
    </source>
</evidence>
<dbReference type="Proteomes" id="UP000703661">
    <property type="component" value="Unassembled WGS sequence"/>
</dbReference>
<feature type="compositionally biased region" description="Low complexity" evidence="8">
    <location>
        <begin position="9"/>
        <end position="23"/>
    </location>
</feature>
<sequence length="358" mass="41426">MPHHSLGDTSPASTSTSTSTSTRPSYRRTRFILVLAVVLTLCVSIVLSSSGDRQAEYIDCVKECDKDICQATDFTSLTSEQQQQHELSLPLRLTRWTCLDNCRYLCMQSVTENAIQENQSVHQYHGKWPFYRLLGMQEPASVLFSLLNGYMHVLAWPRLKRAIPEGYYMRPFYLGYAIVGMNTWLWSAVYHSRDWPVTEKLDYFSAGTSIMFGLFYTVIRITRMVNTRSQMIWGIVCLVPLLLHISYLSFVHFDYGYNMAATATIGAIHNLWWICWSFANWRERPYAWEPTILGLLVTVAMCLEILDFAPLWGILDAHSLWHAATIPLAPLWYRFLFKDTEWEVRNKKGVMRSGSHRD</sequence>
<feature type="transmembrane region" description="Helical" evidence="7">
    <location>
        <begin position="231"/>
        <end position="253"/>
    </location>
</feature>
<feature type="transmembrane region" description="Helical" evidence="7">
    <location>
        <begin position="31"/>
        <end position="49"/>
    </location>
</feature>
<dbReference type="InterPro" id="IPR007217">
    <property type="entry name" value="Per1-like"/>
</dbReference>
<proteinExistence type="inferred from homology"/>
<dbReference type="OrthoDB" id="419770at2759"/>
<evidence type="ECO:0000256" key="4">
    <source>
        <dbReference type="ARBA" id="ARBA00022729"/>
    </source>
</evidence>
<keyword evidence="2 7" id="KW-0337">GPI-anchor biosynthesis</keyword>
<comment type="similarity">
    <text evidence="7">Belongs to the PGAP3 family.</text>
</comment>
<dbReference type="GO" id="GO:0005789">
    <property type="term" value="C:endoplasmic reticulum membrane"/>
    <property type="evidence" value="ECO:0007669"/>
    <property type="project" value="UniProtKB-SubCell"/>
</dbReference>
<evidence type="ECO:0000256" key="8">
    <source>
        <dbReference type="SAM" id="MobiDB-lite"/>
    </source>
</evidence>
<keyword evidence="6 7" id="KW-0472">Membrane</keyword>
<keyword evidence="10" id="KW-1185">Reference proteome</keyword>
<protein>
    <recommendedName>
        <fullName evidence="7">Post-GPI attachment to proteins factor 3</fullName>
    </recommendedName>
</protein>
<dbReference type="Pfam" id="PF04080">
    <property type="entry name" value="Per1"/>
    <property type="match status" value="1"/>
</dbReference>
<comment type="subcellular location">
    <subcellularLocation>
        <location evidence="1">Endomembrane system</location>
        <topology evidence="1">Multi-pass membrane protein</topology>
    </subcellularLocation>
    <subcellularLocation>
        <location evidence="7">Endoplasmic reticulum membrane</location>
        <topology evidence="7">Multi-pass membrane protein</topology>
    </subcellularLocation>
</comment>
<keyword evidence="5 7" id="KW-1133">Transmembrane helix</keyword>
<feature type="transmembrane region" description="Helical" evidence="7">
    <location>
        <begin position="171"/>
        <end position="189"/>
    </location>
</feature>
<reference evidence="9" key="1">
    <citation type="journal article" date="2020" name="Fungal Divers.">
        <title>Resolving the Mortierellaceae phylogeny through synthesis of multi-gene phylogenetics and phylogenomics.</title>
        <authorList>
            <person name="Vandepol N."/>
            <person name="Liber J."/>
            <person name="Desiro A."/>
            <person name="Na H."/>
            <person name="Kennedy M."/>
            <person name="Barry K."/>
            <person name="Grigoriev I.V."/>
            <person name="Miller A.N."/>
            <person name="O'Donnell K."/>
            <person name="Stajich J.E."/>
            <person name="Bonito G."/>
        </authorList>
    </citation>
    <scope>NUCLEOTIDE SEQUENCE</scope>
    <source>
        <strain evidence="9">NRRL 2769</strain>
    </source>
</reference>
<comment type="function">
    <text evidence="7">Involved in the lipid remodeling steps of GPI-anchor maturation.</text>
</comment>